<dbReference type="Gene3D" id="1.20.1270.60">
    <property type="entry name" value="Arfaptin homology (AH) domain/BAR domain"/>
    <property type="match status" value="1"/>
</dbReference>
<reference evidence="2 3" key="1">
    <citation type="submission" date="2014-03" db="EMBL/GenBank/DDBJ databases">
        <title>The genome of Kluyveromyces dobzhanskii.</title>
        <authorList>
            <person name="Nystedt B."/>
            <person name="Astrom S."/>
        </authorList>
    </citation>
    <scope>NUCLEOTIDE SEQUENCE [LARGE SCALE GENOMIC DNA]</scope>
    <source>
        <strain evidence="2 3">CBS 2104</strain>
    </source>
</reference>
<keyword evidence="1" id="KW-0175">Coiled coil</keyword>
<protein>
    <submittedName>
        <fullName evidence="2">WGS project CCBQ000000000 data, contig 00106</fullName>
    </submittedName>
</protein>
<dbReference type="Pfam" id="PF10455">
    <property type="entry name" value="BAR_2"/>
    <property type="match status" value="1"/>
</dbReference>
<feature type="coiled-coil region" evidence="1">
    <location>
        <begin position="165"/>
        <end position="219"/>
    </location>
</feature>
<dbReference type="AlphaFoldDB" id="A0A0A8L7U0"/>
<dbReference type="SUPFAM" id="SSF103657">
    <property type="entry name" value="BAR/IMD domain-like"/>
    <property type="match status" value="1"/>
</dbReference>
<proteinExistence type="predicted"/>
<dbReference type="CDD" id="cd07600">
    <property type="entry name" value="BAR_Gvp36"/>
    <property type="match status" value="1"/>
</dbReference>
<gene>
    <name evidence="2" type="ORF">KLDO_g2568</name>
</gene>
<evidence type="ECO:0000313" key="3">
    <source>
        <dbReference type="Proteomes" id="UP000031516"/>
    </source>
</evidence>
<dbReference type="OrthoDB" id="5549748at2759"/>
<name>A0A0A8L7U0_9SACH</name>
<dbReference type="Proteomes" id="UP000031516">
    <property type="component" value="Unassembled WGS sequence"/>
</dbReference>
<evidence type="ECO:0000256" key="1">
    <source>
        <dbReference type="SAM" id="Coils"/>
    </source>
</evidence>
<dbReference type="EMBL" id="CCBQ010000037">
    <property type="protein sequence ID" value="CDO94296.1"/>
    <property type="molecule type" value="Genomic_DNA"/>
</dbReference>
<accession>A0A0A8L7U0</accession>
<keyword evidence="3" id="KW-1185">Reference proteome</keyword>
<dbReference type="InterPro" id="IPR018859">
    <property type="entry name" value="BAR_dom-cont"/>
</dbReference>
<dbReference type="InterPro" id="IPR027267">
    <property type="entry name" value="AH/BAR_dom_sf"/>
</dbReference>
<sequence>MSQYLDSFSKKVQELSNTVSQKAQEAQLDQKFNDLRTDIPLFANSTQRMIQEKLGQVTDISQLPDEYVQSESRVDSVKLVYENFLKVTKIYENESYDYPVNVKESVDEFLKSVGGKLHDLSKATSREQAQNVLLSSPQKKEPKTLNYALSKVALTSSELVEDESLANFLAQYSDVQTKIAQLRLQQDTMIQTKFNKVIKEKLDREIEASTKARKLVEQKRLQYDVVRSNRLKNTKPEKRAALQVEESTCEEEFAKATDDAIIAMSKVAELTDFSARLNDLVSAQLAFHKGSAELLEDLIVEA</sequence>
<organism evidence="2 3">
    <name type="scientific">Kluyveromyces dobzhanskii CBS 2104</name>
    <dbReference type="NCBI Taxonomy" id="1427455"/>
    <lineage>
        <taxon>Eukaryota</taxon>
        <taxon>Fungi</taxon>
        <taxon>Dikarya</taxon>
        <taxon>Ascomycota</taxon>
        <taxon>Saccharomycotina</taxon>
        <taxon>Saccharomycetes</taxon>
        <taxon>Saccharomycetales</taxon>
        <taxon>Saccharomycetaceae</taxon>
        <taxon>Kluyveromyces</taxon>
    </lineage>
</organism>
<comment type="caution">
    <text evidence="2">The sequence shown here is derived from an EMBL/GenBank/DDBJ whole genome shotgun (WGS) entry which is preliminary data.</text>
</comment>
<evidence type="ECO:0000313" key="2">
    <source>
        <dbReference type="EMBL" id="CDO94296.1"/>
    </source>
</evidence>